<dbReference type="GO" id="GO:0005737">
    <property type="term" value="C:cytoplasm"/>
    <property type="evidence" value="ECO:0007669"/>
    <property type="project" value="TreeGrafter"/>
</dbReference>
<dbReference type="InterPro" id="IPR036249">
    <property type="entry name" value="Thioredoxin-like_sf"/>
</dbReference>
<feature type="domain" description="Glutaredoxin" evidence="1">
    <location>
        <begin position="164"/>
        <end position="232"/>
    </location>
</feature>
<evidence type="ECO:0000313" key="2">
    <source>
        <dbReference type="EMBL" id="CAD9377268.1"/>
    </source>
</evidence>
<dbReference type="SUPFAM" id="SSF52833">
    <property type="entry name" value="Thioredoxin-like"/>
    <property type="match status" value="1"/>
</dbReference>
<protein>
    <recommendedName>
        <fullName evidence="1">Glutaredoxin domain-containing protein</fullName>
    </recommendedName>
</protein>
<organism evidence="2">
    <name type="scientific">Pycnococcus provasolii</name>
    <dbReference type="NCBI Taxonomy" id="41880"/>
    <lineage>
        <taxon>Eukaryota</taxon>
        <taxon>Viridiplantae</taxon>
        <taxon>Chlorophyta</taxon>
        <taxon>Pseudoscourfieldiophyceae</taxon>
        <taxon>Pseudoscourfieldiales</taxon>
        <taxon>Pycnococcaceae</taxon>
        <taxon>Pycnococcus</taxon>
    </lineage>
</organism>
<evidence type="ECO:0000259" key="1">
    <source>
        <dbReference type="Pfam" id="PF00462"/>
    </source>
</evidence>
<dbReference type="InterPro" id="IPR011767">
    <property type="entry name" value="GLR_AS"/>
</dbReference>
<dbReference type="AlphaFoldDB" id="A0A7S2ATK9"/>
<sequence length="253" mass="28182">MSSVIPKIRKKKPKMSVASTMRLHPSPHGVTPVHVRCCLYGVGSTAKKDLKIPFPLIFQRRRSRRFPTCSTRSTRFCMAATYGGVLLPYGFYSLVKRSFLGRAPDDLKLEFCDTRIGRAVNAFTVWEKEVIGEYKVEVCNTRASDEDIQRADGEARKLVREYKVVVFSFLSCPFCVKAKSLLRERYGVDDVKVVELDDEDDESGSVRGPALQAALGNWTGRTSMPNIFVDGVNVGGCYDGTPGLVPMIEQGLL</sequence>
<dbReference type="Pfam" id="PF00462">
    <property type="entry name" value="Glutaredoxin"/>
    <property type="match status" value="1"/>
</dbReference>
<dbReference type="Gene3D" id="3.40.30.10">
    <property type="entry name" value="Glutaredoxin"/>
    <property type="match status" value="1"/>
</dbReference>
<dbReference type="PROSITE" id="PS00195">
    <property type="entry name" value="GLUTAREDOXIN_1"/>
    <property type="match status" value="1"/>
</dbReference>
<dbReference type="EMBL" id="HBGR01005992">
    <property type="protein sequence ID" value="CAD9377268.1"/>
    <property type="molecule type" value="Transcribed_RNA"/>
</dbReference>
<dbReference type="PROSITE" id="PS51354">
    <property type="entry name" value="GLUTAREDOXIN_2"/>
    <property type="match status" value="1"/>
</dbReference>
<reference evidence="2" key="1">
    <citation type="submission" date="2021-01" db="EMBL/GenBank/DDBJ databases">
        <authorList>
            <person name="Corre E."/>
            <person name="Pelletier E."/>
            <person name="Niang G."/>
            <person name="Scheremetjew M."/>
            <person name="Finn R."/>
            <person name="Kale V."/>
            <person name="Holt S."/>
            <person name="Cochrane G."/>
            <person name="Meng A."/>
            <person name="Brown T."/>
            <person name="Cohen L."/>
        </authorList>
    </citation>
    <scope>NUCLEOTIDE SEQUENCE</scope>
    <source>
        <strain evidence="2">RCC733</strain>
    </source>
</reference>
<accession>A0A7S2ATK9</accession>
<dbReference type="PANTHER" id="PTHR45694:SF14">
    <property type="entry name" value="GLUTAREDOXIN-C2"/>
    <property type="match status" value="1"/>
</dbReference>
<name>A0A7S2ATK9_9CHLO</name>
<dbReference type="GO" id="GO:0034599">
    <property type="term" value="P:cellular response to oxidative stress"/>
    <property type="evidence" value="ECO:0007669"/>
    <property type="project" value="TreeGrafter"/>
</dbReference>
<proteinExistence type="predicted"/>
<gene>
    <name evidence="2" type="ORF">PPRO1471_LOCUS4048</name>
</gene>
<dbReference type="GO" id="GO:0015038">
    <property type="term" value="F:glutathione disulfide oxidoreductase activity"/>
    <property type="evidence" value="ECO:0007669"/>
    <property type="project" value="TreeGrafter"/>
</dbReference>
<dbReference type="PANTHER" id="PTHR45694">
    <property type="entry name" value="GLUTAREDOXIN 2"/>
    <property type="match status" value="1"/>
</dbReference>
<dbReference type="InterPro" id="IPR002109">
    <property type="entry name" value="Glutaredoxin"/>
</dbReference>